<dbReference type="SUPFAM" id="SSF69304">
    <property type="entry name" value="Tricorn protease N-terminal domain"/>
    <property type="match status" value="1"/>
</dbReference>
<dbReference type="EMBL" id="ALWO02000050">
    <property type="protein sequence ID" value="EOZ92590.1"/>
    <property type="molecule type" value="Genomic_DNA"/>
</dbReference>
<dbReference type="OrthoDB" id="9920850at2"/>
<gene>
    <name evidence="1" type="ORF">A33Q_3971</name>
</gene>
<organism evidence="1 2">
    <name type="scientific">Indibacter alkaliphilus (strain CCUG 57479 / KCTC 22604 / LW1)</name>
    <dbReference type="NCBI Taxonomy" id="1189612"/>
    <lineage>
        <taxon>Bacteria</taxon>
        <taxon>Pseudomonadati</taxon>
        <taxon>Bacteroidota</taxon>
        <taxon>Cytophagia</taxon>
        <taxon>Cytophagales</taxon>
        <taxon>Cyclobacteriaceae</taxon>
    </lineage>
</organism>
<dbReference type="STRING" id="1189612.A33Q_3971"/>
<evidence type="ECO:0000313" key="2">
    <source>
        <dbReference type="Proteomes" id="UP000006073"/>
    </source>
</evidence>
<dbReference type="Proteomes" id="UP000006073">
    <property type="component" value="Unassembled WGS sequence"/>
</dbReference>
<dbReference type="AlphaFoldDB" id="S2D6A7"/>
<reference evidence="1 2" key="1">
    <citation type="journal article" date="2013" name="Genome Announc.">
        <title>Draft Genome Sequence of Indibacter alkaliphilus Strain LW1T, Isolated from Lonar Lake, a Haloalkaline Lake in the Buldana District of Maharashtra, India.</title>
        <authorList>
            <person name="Singh A."/>
            <person name="Kumar Jangir P."/>
            <person name="Sharma R."/>
            <person name="Singh A."/>
            <person name="Kumar Pinnaka A."/>
            <person name="Shivaji S."/>
        </authorList>
    </citation>
    <scope>NUCLEOTIDE SEQUENCE [LARGE SCALE GENOMIC DNA]</scope>
    <source>
        <strain evidence="2">CCUG 57479 / KCTC 22604 / LW1</strain>
    </source>
</reference>
<keyword evidence="2" id="KW-1185">Reference proteome</keyword>
<sequence>MRNLLLVLVLGSFILVSCEDPQNPESLISPDPEVFYKSDKLFFSTYSQSEESVKFLIWDSESNRTFNRLFLLNENADTILISGLERAPFFTHNFIAEVNHNFNKADKYQLLVEERVNKDSINFYQLPDYQHLFKSQTTQSSLAKFERLYDFDLTPDRDFIFVFDFENNVQANYRVQISTGEILKLKGDLGRKLRAVDKNTLLHTINGIYESEIFTYDVEKKTSESFGVTGGNGGKLTRVFENHIVFENPVVDGDRTLTVVNLINDERRIVPNFAFGYSMRENILGQKIFGNSIFDIASGTISEELTPFIGTSLIQYLQDEDLVFFRQSPGKELREEGFDIKFAVSKKGGQILFDSGLEKHVSYHLPSETRIIDNKFLVYVQYGDFTDEHRLSGFYQVDLSTGTMELIQAESRLNLAVDGIVQIEDNLWLTIFSGEIGLMRIN</sequence>
<comment type="caution">
    <text evidence="1">The sequence shown here is derived from an EMBL/GenBank/DDBJ whole genome shotgun (WGS) entry which is preliminary data.</text>
</comment>
<proteinExistence type="predicted"/>
<dbReference type="RefSeq" id="WP_009035516.1">
    <property type="nucleotide sequence ID" value="NZ_ALWO02000050.1"/>
</dbReference>
<protein>
    <submittedName>
        <fullName evidence="1">Uncharacterized protein</fullName>
    </submittedName>
</protein>
<name>S2D6A7_INDAL</name>
<evidence type="ECO:0000313" key="1">
    <source>
        <dbReference type="EMBL" id="EOZ92590.1"/>
    </source>
</evidence>
<dbReference type="PROSITE" id="PS51257">
    <property type="entry name" value="PROKAR_LIPOPROTEIN"/>
    <property type="match status" value="1"/>
</dbReference>
<accession>S2D6A7</accession>